<dbReference type="EMBL" id="OOIL02001545">
    <property type="protein sequence ID" value="VFQ76431.1"/>
    <property type="molecule type" value="Genomic_DNA"/>
</dbReference>
<dbReference type="Proteomes" id="UP000595140">
    <property type="component" value="Unassembled WGS sequence"/>
</dbReference>
<dbReference type="InterPro" id="IPR011992">
    <property type="entry name" value="EF-hand-dom_pair"/>
</dbReference>
<dbReference type="GO" id="GO:0005509">
    <property type="term" value="F:calcium ion binding"/>
    <property type="evidence" value="ECO:0007669"/>
    <property type="project" value="InterPro"/>
</dbReference>
<dbReference type="PROSITE" id="PS50222">
    <property type="entry name" value="EF_HAND_2"/>
    <property type="match status" value="1"/>
</dbReference>
<evidence type="ECO:0000259" key="1">
    <source>
        <dbReference type="PROSITE" id="PS50222"/>
    </source>
</evidence>
<dbReference type="Gene3D" id="1.10.238.10">
    <property type="entry name" value="EF-hand"/>
    <property type="match status" value="1"/>
</dbReference>
<dbReference type="AlphaFoldDB" id="A0A484LJ31"/>
<name>A0A484LJ31_9ASTE</name>
<reference evidence="2 3" key="1">
    <citation type="submission" date="2018-04" db="EMBL/GenBank/DDBJ databases">
        <authorList>
            <person name="Vogel A."/>
        </authorList>
    </citation>
    <scope>NUCLEOTIDE SEQUENCE [LARGE SCALE GENOMIC DNA]</scope>
</reference>
<dbReference type="InterPro" id="IPR002048">
    <property type="entry name" value="EF_hand_dom"/>
</dbReference>
<protein>
    <recommendedName>
        <fullName evidence="1">EF-hand domain-containing protein</fullName>
    </recommendedName>
</protein>
<organism evidence="2 3">
    <name type="scientific">Cuscuta campestris</name>
    <dbReference type="NCBI Taxonomy" id="132261"/>
    <lineage>
        <taxon>Eukaryota</taxon>
        <taxon>Viridiplantae</taxon>
        <taxon>Streptophyta</taxon>
        <taxon>Embryophyta</taxon>
        <taxon>Tracheophyta</taxon>
        <taxon>Spermatophyta</taxon>
        <taxon>Magnoliopsida</taxon>
        <taxon>eudicotyledons</taxon>
        <taxon>Gunneridae</taxon>
        <taxon>Pentapetalae</taxon>
        <taxon>asterids</taxon>
        <taxon>lamiids</taxon>
        <taxon>Solanales</taxon>
        <taxon>Convolvulaceae</taxon>
        <taxon>Cuscuteae</taxon>
        <taxon>Cuscuta</taxon>
        <taxon>Cuscuta subgen. Grammica</taxon>
        <taxon>Cuscuta sect. Cleistogrammica</taxon>
    </lineage>
</organism>
<sequence>MPDRRFIQLSRAYPHMFNCHNSPQCAFEQNKGLQELHNKLKCQYLFGLGGEDGVLLSNAKMGLILDKYAGYKEWRARKVKVISDMFFDRIKNEAGRLNLTFEDLYIAVLLIYNRINKHLPAPHFDPPTKQQVRDLVKKHDLNLDGELSRNEFVSFISQLTKETVFTVSQGLMIYFAVAPRVARMTRKKTEGVPYIGKVAQKLPDPVYAALLTVAVVLIKKLAKSKQMKTLFYLIFKYSKIV</sequence>
<dbReference type="PANTHER" id="PTHR37754:SF4">
    <property type="entry name" value="EF-HAND DOMAIN-CONTAINING PROTEIN"/>
    <property type="match status" value="1"/>
</dbReference>
<dbReference type="PANTHER" id="PTHR37754">
    <property type="entry name" value="CALCIUM ION-BINDING PROTEIN"/>
    <property type="match status" value="1"/>
</dbReference>
<proteinExistence type="predicted"/>
<gene>
    <name evidence="2" type="ORF">CCAM_LOCUS18207</name>
</gene>
<evidence type="ECO:0000313" key="3">
    <source>
        <dbReference type="Proteomes" id="UP000595140"/>
    </source>
</evidence>
<dbReference type="OrthoDB" id="1280156at2759"/>
<feature type="domain" description="EF-hand" evidence="1">
    <location>
        <begin position="127"/>
        <end position="162"/>
    </location>
</feature>
<keyword evidence="3" id="KW-1185">Reference proteome</keyword>
<evidence type="ECO:0000313" key="2">
    <source>
        <dbReference type="EMBL" id="VFQ76431.1"/>
    </source>
</evidence>
<accession>A0A484LJ31</accession>
<dbReference type="SUPFAM" id="SSF47473">
    <property type="entry name" value="EF-hand"/>
    <property type="match status" value="1"/>
</dbReference>